<gene>
    <name evidence="3" type="ORF">FisN_26Hh001</name>
</gene>
<dbReference type="Proteomes" id="UP000198406">
    <property type="component" value="Unassembled WGS sequence"/>
</dbReference>
<feature type="transmembrane region" description="Helical" evidence="2">
    <location>
        <begin position="118"/>
        <end position="140"/>
    </location>
</feature>
<dbReference type="InParanoid" id="A0A1Z5JY78"/>
<evidence type="ECO:0000313" key="3">
    <source>
        <dbReference type="EMBL" id="GAX18711.1"/>
    </source>
</evidence>
<keyword evidence="2" id="KW-1133">Transmembrane helix</keyword>
<sequence length="177" mass="19570">MYTSSTVGEPAYDMEAVQETSEPQSSMMVFSTLHPEDTPTVTSFPTDVQSIIRHQRCTTEEFEVVFRQVGEDFTPKQKSQMRLFQLLTSPTQSSNSSHAPKSDEDELETSCFGSPWELTVWTISAILVISVTVILCALLYNRRIGDDAPVTAVPFSASTIPPQWTSDALNVTTTPSP</sequence>
<organism evidence="3 4">
    <name type="scientific">Fistulifera solaris</name>
    <name type="common">Oleaginous diatom</name>
    <dbReference type="NCBI Taxonomy" id="1519565"/>
    <lineage>
        <taxon>Eukaryota</taxon>
        <taxon>Sar</taxon>
        <taxon>Stramenopiles</taxon>
        <taxon>Ochrophyta</taxon>
        <taxon>Bacillariophyta</taxon>
        <taxon>Bacillariophyceae</taxon>
        <taxon>Bacillariophycidae</taxon>
        <taxon>Naviculales</taxon>
        <taxon>Naviculaceae</taxon>
        <taxon>Fistulifera</taxon>
    </lineage>
</organism>
<evidence type="ECO:0000313" key="4">
    <source>
        <dbReference type="Proteomes" id="UP000198406"/>
    </source>
</evidence>
<proteinExistence type="predicted"/>
<reference evidence="3 4" key="1">
    <citation type="journal article" date="2015" name="Plant Cell">
        <title>Oil accumulation by the oleaginous diatom Fistulifera solaris as revealed by the genome and transcriptome.</title>
        <authorList>
            <person name="Tanaka T."/>
            <person name="Maeda Y."/>
            <person name="Veluchamy A."/>
            <person name="Tanaka M."/>
            <person name="Abida H."/>
            <person name="Marechal E."/>
            <person name="Bowler C."/>
            <person name="Muto M."/>
            <person name="Sunaga Y."/>
            <person name="Tanaka M."/>
            <person name="Yoshino T."/>
            <person name="Taniguchi T."/>
            <person name="Fukuda Y."/>
            <person name="Nemoto M."/>
            <person name="Matsumoto M."/>
            <person name="Wong P.S."/>
            <person name="Aburatani S."/>
            <person name="Fujibuchi W."/>
        </authorList>
    </citation>
    <scope>NUCLEOTIDE SEQUENCE [LARGE SCALE GENOMIC DNA]</scope>
    <source>
        <strain evidence="3 4">JPCC DA0580</strain>
    </source>
</reference>
<accession>A0A1Z5JY78</accession>
<dbReference type="EMBL" id="BDSP01000132">
    <property type="protein sequence ID" value="GAX18711.1"/>
    <property type="molecule type" value="Genomic_DNA"/>
</dbReference>
<feature type="region of interest" description="Disordered" evidence="1">
    <location>
        <begin position="89"/>
        <end position="108"/>
    </location>
</feature>
<keyword evidence="4" id="KW-1185">Reference proteome</keyword>
<evidence type="ECO:0000256" key="2">
    <source>
        <dbReference type="SAM" id="Phobius"/>
    </source>
</evidence>
<evidence type="ECO:0000256" key="1">
    <source>
        <dbReference type="SAM" id="MobiDB-lite"/>
    </source>
</evidence>
<name>A0A1Z5JY78_FISSO</name>
<feature type="compositionally biased region" description="Polar residues" evidence="1">
    <location>
        <begin position="89"/>
        <end position="99"/>
    </location>
</feature>
<keyword evidence="2" id="KW-0812">Transmembrane</keyword>
<comment type="caution">
    <text evidence="3">The sequence shown here is derived from an EMBL/GenBank/DDBJ whole genome shotgun (WGS) entry which is preliminary data.</text>
</comment>
<keyword evidence="2" id="KW-0472">Membrane</keyword>
<dbReference type="AlphaFoldDB" id="A0A1Z5JY78"/>
<protein>
    <submittedName>
        <fullName evidence="3">Uncharacterized protein</fullName>
    </submittedName>
</protein>